<comment type="caution">
    <text evidence="1">Lacks conserved residue(s) required for the propagation of feature annotation.</text>
</comment>
<dbReference type="SUPFAM" id="SSF101912">
    <property type="entry name" value="Sema domain"/>
    <property type="match status" value="1"/>
</dbReference>
<dbReference type="PANTHER" id="PTHR11036">
    <property type="entry name" value="SEMAPHORIN"/>
    <property type="match status" value="1"/>
</dbReference>
<feature type="region of interest" description="Disordered" evidence="2">
    <location>
        <begin position="489"/>
        <end position="517"/>
    </location>
</feature>
<evidence type="ECO:0000256" key="2">
    <source>
        <dbReference type="SAM" id="MobiDB-lite"/>
    </source>
</evidence>
<protein>
    <submittedName>
        <fullName evidence="4">Semaphorin-2A</fullName>
    </submittedName>
</protein>
<evidence type="ECO:0000313" key="4">
    <source>
        <dbReference type="EMBL" id="KAF0311627.1"/>
    </source>
</evidence>
<dbReference type="GO" id="GO:0045499">
    <property type="term" value="F:chemorepellent activity"/>
    <property type="evidence" value="ECO:0007669"/>
    <property type="project" value="TreeGrafter"/>
</dbReference>
<dbReference type="OrthoDB" id="9988752at2759"/>
<dbReference type="AlphaFoldDB" id="A0A6A4WX05"/>
<dbReference type="GO" id="GO:0005886">
    <property type="term" value="C:plasma membrane"/>
    <property type="evidence" value="ECO:0007669"/>
    <property type="project" value="TreeGrafter"/>
</dbReference>
<name>A0A6A4WX05_AMPAM</name>
<dbReference type="GO" id="GO:0030215">
    <property type="term" value="F:semaphorin receptor binding"/>
    <property type="evidence" value="ECO:0007669"/>
    <property type="project" value="InterPro"/>
</dbReference>
<dbReference type="SMART" id="SM00630">
    <property type="entry name" value="Sema"/>
    <property type="match status" value="1"/>
</dbReference>
<keyword evidence="5" id="KW-1185">Reference proteome</keyword>
<dbReference type="GO" id="GO:0071526">
    <property type="term" value="P:semaphorin-plexin signaling pathway"/>
    <property type="evidence" value="ECO:0007669"/>
    <property type="project" value="TreeGrafter"/>
</dbReference>
<evidence type="ECO:0000259" key="3">
    <source>
        <dbReference type="PROSITE" id="PS51004"/>
    </source>
</evidence>
<dbReference type="Proteomes" id="UP000440578">
    <property type="component" value="Unassembled WGS sequence"/>
</dbReference>
<dbReference type="Pfam" id="PF01403">
    <property type="entry name" value="Sema"/>
    <property type="match status" value="1"/>
</dbReference>
<dbReference type="InterPro" id="IPR036352">
    <property type="entry name" value="Semap_dom_sf"/>
</dbReference>
<reference evidence="4 5" key="1">
    <citation type="submission" date="2019-07" db="EMBL/GenBank/DDBJ databases">
        <title>Draft genome assembly of a fouling barnacle, Amphibalanus amphitrite (Darwin, 1854): The first reference genome for Thecostraca.</title>
        <authorList>
            <person name="Kim W."/>
        </authorList>
    </citation>
    <scope>NUCLEOTIDE SEQUENCE [LARGE SCALE GENOMIC DNA]</scope>
    <source>
        <strain evidence="4">SNU_AA5</strain>
        <tissue evidence="4">Soma without cirri and trophi</tissue>
    </source>
</reference>
<feature type="compositionally biased region" description="Polar residues" evidence="2">
    <location>
        <begin position="492"/>
        <end position="509"/>
    </location>
</feature>
<dbReference type="InterPro" id="IPR001627">
    <property type="entry name" value="Semap_dom"/>
</dbReference>
<accession>A0A6A4WX05</accession>
<comment type="caution">
    <text evidence="4">The sequence shown here is derived from an EMBL/GenBank/DDBJ whole genome shotgun (WGS) entry which is preliminary data.</text>
</comment>
<organism evidence="4 5">
    <name type="scientific">Amphibalanus amphitrite</name>
    <name type="common">Striped barnacle</name>
    <name type="synonym">Balanus amphitrite</name>
    <dbReference type="NCBI Taxonomy" id="1232801"/>
    <lineage>
        <taxon>Eukaryota</taxon>
        <taxon>Metazoa</taxon>
        <taxon>Ecdysozoa</taxon>
        <taxon>Arthropoda</taxon>
        <taxon>Crustacea</taxon>
        <taxon>Multicrustacea</taxon>
        <taxon>Cirripedia</taxon>
        <taxon>Thoracica</taxon>
        <taxon>Thoracicalcarea</taxon>
        <taxon>Balanomorpha</taxon>
        <taxon>Balanoidea</taxon>
        <taxon>Balanidae</taxon>
        <taxon>Amphibalaninae</taxon>
        <taxon>Amphibalanus</taxon>
    </lineage>
</organism>
<dbReference type="PROSITE" id="PS51004">
    <property type="entry name" value="SEMA"/>
    <property type="match status" value="1"/>
</dbReference>
<dbReference type="GO" id="GO:0030335">
    <property type="term" value="P:positive regulation of cell migration"/>
    <property type="evidence" value="ECO:0007669"/>
    <property type="project" value="TreeGrafter"/>
</dbReference>
<evidence type="ECO:0000256" key="1">
    <source>
        <dbReference type="PROSITE-ProRule" id="PRU00352"/>
    </source>
</evidence>
<dbReference type="EMBL" id="VIIS01000225">
    <property type="protein sequence ID" value="KAF0311627.1"/>
    <property type="molecule type" value="Genomic_DNA"/>
</dbReference>
<feature type="domain" description="Sema" evidence="3">
    <location>
        <begin position="1"/>
        <end position="311"/>
    </location>
</feature>
<gene>
    <name evidence="4" type="primary">Sema2a_0</name>
    <name evidence="4" type="ORF">FJT64_000220</name>
</gene>
<sequence length="517" mass="58046">MGDGSRLYVCGTNAHNPKDLVIYANLTSLTRTEFVAGVGNGIAKCPFDPDDNSTAVWVEHGNPGDLAGLYSGTVAEFTKADNVIFRTDLYDTVTKRKKYLFKRTIKYDSKWLDKSVYKVPGDDTRFYAVFTTSMTGLMGSAICTFSLADIQDAFAGKFKEQKTSSSAWLPVSNSAVPEPRPGQCVNDTQTLPDMVLTFIQSHPLVDQAVSHQRNQPMFYRRDLVFTHLVVDKVTSGTFGSDREYTVYYAGSNDGLVYKIVEWTADDRSAVRSELLDVFHVTAPEPVRRMAISRRHKSLYVSSDTGLRQLHLEMCNGRADSCLRCVRDPYCGWEKDSRTCRPYVPGLLQDVAGSQTGICDSSVLRRKVAATWGQALHLGCNVKLPEQRSHQPIDWYLWNKERGRHRLEPSPSKYVPTVGGGVVVLSATEQDAGRYEARLGEDLLCVYTVTVDTHRCSAPDKSQEYQKVYADWCNQFEKYKSAMKAWEKKQAQCRGQNRSVNQNSHSNDIHQQPPPPPI</sequence>
<dbReference type="Gene3D" id="3.30.1680.10">
    <property type="entry name" value="ligand-binding face of the semaphorins, domain 2"/>
    <property type="match status" value="1"/>
</dbReference>
<dbReference type="InterPro" id="IPR015943">
    <property type="entry name" value="WD40/YVTN_repeat-like_dom_sf"/>
</dbReference>
<dbReference type="Gene3D" id="2.130.10.10">
    <property type="entry name" value="YVTN repeat-like/Quinoprotein amine dehydrogenase"/>
    <property type="match status" value="2"/>
</dbReference>
<dbReference type="PANTHER" id="PTHR11036:SF90">
    <property type="entry name" value="SEMAPHORIN 2B, ISOFORM D-RELATED"/>
    <property type="match status" value="1"/>
</dbReference>
<evidence type="ECO:0000313" key="5">
    <source>
        <dbReference type="Proteomes" id="UP000440578"/>
    </source>
</evidence>
<proteinExistence type="predicted"/>
<dbReference type="GO" id="GO:0007411">
    <property type="term" value="P:axon guidance"/>
    <property type="evidence" value="ECO:0007669"/>
    <property type="project" value="TreeGrafter"/>
</dbReference>
<dbReference type="InterPro" id="IPR027231">
    <property type="entry name" value="Semaphorin"/>
</dbReference>